<reference evidence="1 2" key="1">
    <citation type="submission" date="2023-12" db="EMBL/GenBank/DDBJ databases">
        <title>the genome sequence of Hyalangium sp. s54d21.</title>
        <authorList>
            <person name="Zhang X."/>
        </authorList>
    </citation>
    <scope>NUCLEOTIDE SEQUENCE [LARGE SCALE GENOMIC DNA]</scope>
    <source>
        <strain evidence="2">s54d21</strain>
    </source>
</reference>
<sequence>MLESDESWERLEVRLLPTPELEAGAELTPVLNAFLSELELFTLGPDWSQTGWHELTHEEAVRTLTYLLSETMAYAQPKRERLHARECALAFLALFGPSRRLLSNSDLHTVLLPDGSPPKTGWGYGSGRALTPATFEGGIVVVGAGRIGLLWVTDED</sequence>
<proteinExistence type="predicted"/>
<keyword evidence="2" id="KW-1185">Reference proteome</keyword>
<dbReference type="RefSeq" id="WP_321543629.1">
    <property type="nucleotide sequence ID" value="NZ_JAXIVS010000001.1"/>
</dbReference>
<accession>A0ABU5GUP4</accession>
<evidence type="ECO:0000313" key="1">
    <source>
        <dbReference type="EMBL" id="MDY7224903.1"/>
    </source>
</evidence>
<gene>
    <name evidence="1" type="ORF">SYV04_00855</name>
</gene>
<dbReference type="Proteomes" id="UP001291309">
    <property type="component" value="Unassembled WGS sequence"/>
</dbReference>
<comment type="caution">
    <text evidence="1">The sequence shown here is derived from an EMBL/GenBank/DDBJ whole genome shotgun (WGS) entry which is preliminary data.</text>
</comment>
<evidence type="ECO:0000313" key="2">
    <source>
        <dbReference type="Proteomes" id="UP001291309"/>
    </source>
</evidence>
<name>A0ABU5GUP4_9BACT</name>
<organism evidence="1 2">
    <name type="scientific">Hyalangium rubrum</name>
    <dbReference type="NCBI Taxonomy" id="3103134"/>
    <lineage>
        <taxon>Bacteria</taxon>
        <taxon>Pseudomonadati</taxon>
        <taxon>Myxococcota</taxon>
        <taxon>Myxococcia</taxon>
        <taxon>Myxococcales</taxon>
        <taxon>Cystobacterineae</taxon>
        <taxon>Archangiaceae</taxon>
        <taxon>Hyalangium</taxon>
    </lineage>
</organism>
<dbReference type="EMBL" id="JAXIVS010000001">
    <property type="protein sequence ID" value="MDY7224903.1"/>
    <property type="molecule type" value="Genomic_DNA"/>
</dbReference>
<protein>
    <submittedName>
        <fullName evidence="1">Uncharacterized protein</fullName>
    </submittedName>
</protein>